<evidence type="ECO:0000256" key="1">
    <source>
        <dbReference type="ARBA" id="ARBA00022448"/>
    </source>
</evidence>
<dbReference type="GO" id="GO:0140359">
    <property type="term" value="F:ABC-type transporter activity"/>
    <property type="evidence" value="ECO:0007669"/>
    <property type="project" value="UniProtKB-ARBA"/>
</dbReference>
<evidence type="ECO:0000313" key="9">
    <source>
        <dbReference type="Proteomes" id="UP000295008"/>
    </source>
</evidence>
<gene>
    <name evidence="8" type="ORF">EDC14_101573</name>
</gene>
<dbReference type="InterPro" id="IPR013611">
    <property type="entry name" value="Transp-assoc_OB_typ2"/>
</dbReference>
<dbReference type="InterPro" id="IPR008995">
    <property type="entry name" value="Mo/tungstate-bd_C_term_dom"/>
</dbReference>
<accession>A0A4R1RKZ8</accession>
<dbReference type="Pfam" id="PF08402">
    <property type="entry name" value="TOBE_2"/>
    <property type="match status" value="1"/>
</dbReference>
<dbReference type="PROSITE" id="PS00211">
    <property type="entry name" value="ABC_TRANSPORTER_1"/>
    <property type="match status" value="1"/>
</dbReference>
<keyword evidence="4 8" id="KW-0067">ATP-binding</keyword>
<dbReference type="SUPFAM" id="SSF52540">
    <property type="entry name" value="P-loop containing nucleoside triphosphate hydrolases"/>
    <property type="match status" value="1"/>
</dbReference>
<keyword evidence="3" id="KW-0547">Nucleotide-binding</keyword>
<keyword evidence="5" id="KW-1278">Translocase</keyword>
<evidence type="ECO:0000256" key="4">
    <source>
        <dbReference type="ARBA" id="ARBA00022840"/>
    </source>
</evidence>
<dbReference type="AlphaFoldDB" id="A0A4R1RKZ8"/>
<dbReference type="InterPro" id="IPR003439">
    <property type="entry name" value="ABC_transporter-like_ATP-bd"/>
</dbReference>
<dbReference type="Pfam" id="PF00005">
    <property type="entry name" value="ABC_tran"/>
    <property type="match status" value="1"/>
</dbReference>
<dbReference type="SMART" id="SM00382">
    <property type="entry name" value="AAA"/>
    <property type="match status" value="1"/>
</dbReference>
<dbReference type="PROSITE" id="PS50893">
    <property type="entry name" value="ABC_TRANSPORTER_2"/>
    <property type="match status" value="1"/>
</dbReference>
<dbReference type="OrthoDB" id="9802264at2"/>
<dbReference type="Proteomes" id="UP000295008">
    <property type="component" value="Unassembled WGS sequence"/>
</dbReference>
<keyword evidence="9" id="KW-1185">Reference proteome</keyword>
<dbReference type="InterPro" id="IPR017871">
    <property type="entry name" value="ABC_transporter-like_CS"/>
</dbReference>
<sequence length="349" mass="39173">MNTEMIQVSKRFGRFEALKTIDLTIEPGEFVAVLGPSGCGKTTLLRLLAGFEAPSSGRILIHGVTVSDENEMLPPEVRNIGMVFQSFALWPHMSVREHLRFPIRYHKYTPAAVRKREAERIDEVLALVGLSELGQRMPNQLSGGQKQRVALARAIVARPSLLLMDEPLSSLDAELRLNMRQEIQNIHRLTQTTIVYVTHDQAEALAMADRIVIMKDGRIEQAGRPETIYSRPSTEFVARFVGKANLVKGKWDGDRFFPGCAAPGITWNGETVAAELRSQGLFPVRPEQFLITPDRPGIPGRIKNVQYQGKEVHYTVAVMDDYYEVHCAALRRYTLDQEVSLQIDLGPEP</sequence>
<dbReference type="GO" id="GO:0016887">
    <property type="term" value="F:ATP hydrolysis activity"/>
    <property type="evidence" value="ECO:0007669"/>
    <property type="project" value="InterPro"/>
</dbReference>
<evidence type="ECO:0000256" key="6">
    <source>
        <dbReference type="ARBA" id="ARBA00023136"/>
    </source>
</evidence>
<dbReference type="FunFam" id="3.40.50.300:FF:000042">
    <property type="entry name" value="Maltose/maltodextrin ABC transporter, ATP-binding protein"/>
    <property type="match status" value="1"/>
</dbReference>
<dbReference type="GO" id="GO:0005524">
    <property type="term" value="F:ATP binding"/>
    <property type="evidence" value="ECO:0007669"/>
    <property type="project" value="UniProtKB-KW"/>
</dbReference>
<reference evidence="8 9" key="1">
    <citation type="submission" date="2019-03" db="EMBL/GenBank/DDBJ databases">
        <title>Genomic Encyclopedia of Type Strains, Phase IV (KMG-IV): sequencing the most valuable type-strain genomes for metagenomic binning, comparative biology and taxonomic classification.</title>
        <authorList>
            <person name="Goeker M."/>
        </authorList>
    </citation>
    <scope>NUCLEOTIDE SEQUENCE [LARGE SCALE GENOMIC DNA]</scope>
    <source>
        <strain evidence="8 9">LX-B</strain>
    </source>
</reference>
<dbReference type="PANTHER" id="PTHR43875">
    <property type="entry name" value="MALTODEXTRIN IMPORT ATP-BINDING PROTEIN MSMX"/>
    <property type="match status" value="1"/>
</dbReference>
<keyword evidence="2" id="KW-1003">Cell membrane</keyword>
<dbReference type="InterPro" id="IPR027417">
    <property type="entry name" value="P-loop_NTPase"/>
</dbReference>
<keyword evidence="1" id="KW-0813">Transport</keyword>
<evidence type="ECO:0000256" key="3">
    <source>
        <dbReference type="ARBA" id="ARBA00022741"/>
    </source>
</evidence>
<protein>
    <submittedName>
        <fullName evidence="8">Iron(III) transport system ATP-binding protein</fullName>
    </submittedName>
</protein>
<dbReference type="EMBL" id="SLUN01000015">
    <property type="protein sequence ID" value="TCL66530.1"/>
    <property type="molecule type" value="Genomic_DNA"/>
</dbReference>
<evidence type="ECO:0000256" key="2">
    <source>
        <dbReference type="ARBA" id="ARBA00022475"/>
    </source>
</evidence>
<feature type="domain" description="ABC transporter" evidence="7">
    <location>
        <begin position="3"/>
        <end position="241"/>
    </location>
</feature>
<dbReference type="SUPFAM" id="SSF50331">
    <property type="entry name" value="MOP-like"/>
    <property type="match status" value="1"/>
</dbReference>
<dbReference type="PANTHER" id="PTHR43875:SF15">
    <property type="entry name" value="TREHALOSE IMPORT ATP-BINDING PROTEIN SUGC"/>
    <property type="match status" value="1"/>
</dbReference>
<evidence type="ECO:0000313" key="8">
    <source>
        <dbReference type="EMBL" id="TCL66530.1"/>
    </source>
</evidence>
<dbReference type="InterPro" id="IPR047641">
    <property type="entry name" value="ABC_transpr_MalK/UgpC-like"/>
</dbReference>
<evidence type="ECO:0000259" key="7">
    <source>
        <dbReference type="PROSITE" id="PS50893"/>
    </source>
</evidence>
<organism evidence="8 9">
    <name type="scientific">Hydrogenispora ethanolica</name>
    <dbReference type="NCBI Taxonomy" id="1082276"/>
    <lineage>
        <taxon>Bacteria</taxon>
        <taxon>Bacillati</taxon>
        <taxon>Bacillota</taxon>
        <taxon>Hydrogenispora</taxon>
    </lineage>
</organism>
<evidence type="ECO:0000256" key="5">
    <source>
        <dbReference type="ARBA" id="ARBA00022967"/>
    </source>
</evidence>
<proteinExistence type="predicted"/>
<dbReference type="Gene3D" id="3.40.50.300">
    <property type="entry name" value="P-loop containing nucleotide triphosphate hydrolases"/>
    <property type="match status" value="1"/>
</dbReference>
<dbReference type="GO" id="GO:0055052">
    <property type="term" value="C:ATP-binding cassette (ABC) transporter complex, substrate-binding subunit-containing"/>
    <property type="evidence" value="ECO:0007669"/>
    <property type="project" value="TreeGrafter"/>
</dbReference>
<name>A0A4R1RKZ8_HYDET</name>
<dbReference type="RefSeq" id="WP_132014769.1">
    <property type="nucleotide sequence ID" value="NZ_SLUN01000015.1"/>
</dbReference>
<keyword evidence="6" id="KW-0472">Membrane</keyword>
<dbReference type="InterPro" id="IPR003593">
    <property type="entry name" value="AAA+_ATPase"/>
</dbReference>
<comment type="caution">
    <text evidence="8">The sequence shown here is derived from an EMBL/GenBank/DDBJ whole genome shotgun (WGS) entry which is preliminary data.</text>
</comment>